<protein>
    <submittedName>
        <fullName evidence="1">Uncharacterized protein</fullName>
    </submittedName>
</protein>
<evidence type="ECO:0000313" key="1">
    <source>
        <dbReference type="EMBL" id="KAJ8006124.1"/>
    </source>
</evidence>
<evidence type="ECO:0000313" key="2">
    <source>
        <dbReference type="Proteomes" id="UP001157502"/>
    </source>
</evidence>
<proteinExistence type="predicted"/>
<name>A0ACC2GR06_DALPE</name>
<sequence length="119" mass="13148">MVKVTCQLTSVAVAPCKPNERALRRNKPWQVVKTVFSLAAGGKTPLGTDILPSDIGYSIVRQCLAAAKLFPAVSFDLFSWWLFYSFSGGNIVNIQVCLSKHGRPCPSLWVSDRWSQSCQ</sequence>
<gene>
    <name evidence="1" type="ORF">DPEC_G00124990</name>
</gene>
<reference evidence="1" key="1">
    <citation type="submission" date="2021-05" db="EMBL/GenBank/DDBJ databases">
        <authorList>
            <person name="Pan Q."/>
            <person name="Jouanno E."/>
            <person name="Zahm M."/>
            <person name="Klopp C."/>
            <person name="Cabau C."/>
            <person name="Louis A."/>
            <person name="Berthelot C."/>
            <person name="Parey E."/>
            <person name="Roest Crollius H."/>
            <person name="Montfort J."/>
            <person name="Robinson-Rechavi M."/>
            <person name="Bouchez O."/>
            <person name="Lampietro C."/>
            <person name="Lopez Roques C."/>
            <person name="Donnadieu C."/>
            <person name="Postlethwait J."/>
            <person name="Bobe J."/>
            <person name="Dillon D."/>
            <person name="Chandos A."/>
            <person name="von Hippel F."/>
            <person name="Guiguen Y."/>
        </authorList>
    </citation>
    <scope>NUCLEOTIDE SEQUENCE</scope>
    <source>
        <strain evidence="1">YG-Jan2019</strain>
    </source>
</reference>
<dbReference type="Proteomes" id="UP001157502">
    <property type="component" value="Chromosome 10"/>
</dbReference>
<accession>A0ACC2GR06</accession>
<dbReference type="EMBL" id="CM055737">
    <property type="protein sequence ID" value="KAJ8006124.1"/>
    <property type="molecule type" value="Genomic_DNA"/>
</dbReference>
<organism evidence="1 2">
    <name type="scientific">Dallia pectoralis</name>
    <name type="common">Alaska blackfish</name>
    <dbReference type="NCBI Taxonomy" id="75939"/>
    <lineage>
        <taxon>Eukaryota</taxon>
        <taxon>Metazoa</taxon>
        <taxon>Chordata</taxon>
        <taxon>Craniata</taxon>
        <taxon>Vertebrata</taxon>
        <taxon>Euteleostomi</taxon>
        <taxon>Actinopterygii</taxon>
        <taxon>Neopterygii</taxon>
        <taxon>Teleostei</taxon>
        <taxon>Protacanthopterygii</taxon>
        <taxon>Esociformes</taxon>
        <taxon>Umbridae</taxon>
        <taxon>Dallia</taxon>
    </lineage>
</organism>
<comment type="caution">
    <text evidence="1">The sequence shown here is derived from an EMBL/GenBank/DDBJ whole genome shotgun (WGS) entry which is preliminary data.</text>
</comment>
<keyword evidence="2" id="KW-1185">Reference proteome</keyword>